<keyword evidence="2" id="KW-0949">S-adenosyl-L-methionine</keyword>
<keyword evidence="4" id="KW-0408">Iron</keyword>
<dbReference type="Pfam" id="PF04055">
    <property type="entry name" value="Radical_SAM"/>
    <property type="match status" value="1"/>
</dbReference>
<dbReference type="PANTHER" id="PTHR43306:SF1">
    <property type="entry name" value="7,8-DIHYDRO-6-HYDROXYMETHYLPTERIN DIMETHYLTRANSFERASE"/>
    <property type="match status" value="1"/>
</dbReference>
<accession>A0A9D1UAT5</accession>
<dbReference type="GO" id="GO:0046872">
    <property type="term" value="F:metal ion binding"/>
    <property type="evidence" value="ECO:0007669"/>
    <property type="project" value="UniProtKB-KW"/>
</dbReference>
<dbReference type="InterPro" id="IPR006638">
    <property type="entry name" value="Elp3/MiaA/NifB-like_rSAM"/>
</dbReference>
<evidence type="ECO:0000256" key="3">
    <source>
        <dbReference type="ARBA" id="ARBA00022723"/>
    </source>
</evidence>
<feature type="domain" description="Radical SAM core" evidence="6">
    <location>
        <begin position="88"/>
        <end position="311"/>
    </location>
</feature>
<proteinExistence type="predicted"/>
<dbReference type="InterPro" id="IPR054698">
    <property type="entry name" value="rSAM_Se_TrsS"/>
</dbReference>
<dbReference type="Gene3D" id="3.20.20.70">
    <property type="entry name" value="Aldolase class I"/>
    <property type="match status" value="1"/>
</dbReference>
<reference evidence="7" key="2">
    <citation type="submission" date="2021-04" db="EMBL/GenBank/DDBJ databases">
        <authorList>
            <person name="Gilroy R."/>
        </authorList>
    </citation>
    <scope>NUCLEOTIDE SEQUENCE</scope>
    <source>
        <strain evidence="7">ChiSxjej5B17-1746</strain>
    </source>
</reference>
<dbReference type="SMART" id="SM00729">
    <property type="entry name" value="Elp3"/>
    <property type="match status" value="1"/>
</dbReference>
<evidence type="ECO:0000256" key="2">
    <source>
        <dbReference type="ARBA" id="ARBA00022691"/>
    </source>
</evidence>
<keyword evidence="3" id="KW-0479">Metal-binding</keyword>
<comment type="cofactor">
    <cofactor evidence="1">
        <name>[4Fe-4S] cluster</name>
        <dbReference type="ChEBI" id="CHEBI:49883"/>
    </cofactor>
</comment>
<dbReference type="SFLD" id="SFLDS00029">
    <property type="entry name" value="Radical_SAM"/>
    <property type="match status" value="1"/>
</dbReference>
<dbReference type="InterPro" id="IPR056488">
    <property type="entry name" value="Zn_ribbon_HMPTM"/>
</dbReference>
<keyword evidence="5" id="KW-0411">Iron-sulfur</keyword>
<dbReference type="NCBIfam" id="NF045646">
    <property type="entry name" value="rSAM_Se_TrsS"/>
    <property type="match status" value="1"/>
</dbReference>
<dbReference type="SUPFAM" id="SSF102114">
    <property type="entry name" value="Radical SAM enzymes"/>
    <property type="match status" value="1"/>
</dbReference>
<dbReference type="Proteomes" id="UP000824264">
    <property type="component" value="Unassembled WGS sequence"/>
</dbReference>
<dbReference type="AlphaFoldDB" id="A0A9D1UAT5"/>
<dbReference type="InterPro" id="IPR013785">
    <property type="entry name" value="Aldolase_TIM"/>
</dbReference>
<dbReference type="PROSITE" id="PS51918">
    <property type="entry name" value="RADICAL_SAM"/>
    <property type="match status" value="1"/>
</dbReference>
<evidence type="ECO:0000313" key="8">
    <source>
        <dbReference type="Proteomes" id="UP000824264"/>
    </source>
</evidence>
<dbReference type="InterPro" id="IPR007197">
    <property type="entry name" value="rSAM"/>
</dbReference>
<gene>
    <name evidence="7" type="ORF">H9874_10685</name>
</gene>
<dbReference type="InterPro" id="IPR058240">
    <property type="entry name" value="rSAM_sf"/>
</dbReference>
<dbReference type="SFLD" id="SFLDG01100">
    <property type="entry name" value="methyltransferase_(Class_D)"/>
    <property type="match status" value="1"/>
</dbReference>
<dbReference type="SFLD" id="SFLDG01067">
    <property type="entry name" value="SPASM/twitch_domain_containing"/>
    <property type="match status" value="1"/>
</dbReference>
<evidence type="ECO:0000256" key="5">
    <source>
        <dbReference type="ARBA" id="ARBA00023014"/>
    </source>
</evidence>
<evidence type="ECO:0000259" key="6">
    <source>
        <dbReference type="PROSITE" id="PS51918"/>
    </source>
</evidence>
<dbReference type="Pfam" id="PF23545">
    <property type="entry name" value="Zn_ribbon_HMPTM"/>
    <property type="match status" value="1"/>
</dbReference>
<comment type="caution">
    <text evidence="7">The sequence shown here is derived from an EMBL/GenBank/DDBJ whole genome shotgun (WGS) entry which is preliminary data.</text>
</comment>
<dbReference type="PANTHER" id="PTHR43306">
    <property type="entry name" value="7,8-DIHYDRO-6-HYDROXYMETHYLPTERIN DIMETHYLTRANSFERASE"/>
    <property type="match status" value="1"/>
</dbReference>
<evidence type="ECO:0000256" key="4">
    <source>
        <dbReference type="ARBA" id="ARBA00023004"/>
    </source>
</evidence>
<evidence type="ECO:0000256" key="1">
    <source>
        <dbReference type="ARBA" id="ARBA00001966"/>
    </source>
</evidence>
<reference evidence="7" key="1">
    <citation type="journal article" date="2021" name="PeerJ">
        <title>Extensive microbial diversity within the chicken gut microbiome revealed by metagenomics and culture.</title>
        <authorList>
            <person name="Gilroy R."/>
            <person name="Ravi A."/>
            <person name="Getino M."/>
            <person name="Pursley I."/>
            <person name="Horton D.L."/>
            <person name="Alikhan N.F."/>
            <person name="Baker D."/>
            <person name="Gharbi K."/>
            <person name="Hall N."/>
            <person name="Watson M."/>
            <person name="Adriaenssens E.M."/>
            <person name="Foster-Nyarko E."/>
            <person name="Jarju S."/>
            <person name="Secka A."/>
            <person name="Antonio M."/>
            <person name="Oren A."/>
            <person name="Chaudhuri R.R."/>
            <person name="La Ragione R."/>
            <person name="Hildebrand F."/>
            <person name="Pallen M.J."/>
        </authorList>
    </citation>
    <scope>NUCLEOTIDE SEQUENCE</scope>
    <source>
        <strain evidence="7">ChiSxjej5B17-1746</strain>
    </source>
</reference>
<protein>
    <submittedName>
        <fullName evidence="7">Radical SAM protein</fullName>
    </submittedName>
</protein>
<organism evidence="7 8">
    <name type="scientific">Candidatus Bilophila faecipullorum</name>
    <dbReference type="NCBI Taxonomy" id="2838482"/>
    <lineage>
        <taxon>Bacteria</taxon>
        <taxon>Pseudomonadati</taxon>
        <taxon>Thermodesulfobacteriota</taxon>
        <taxon>Desulfovibrionia</taxon>
        <taxon>Desulfovibrionales</taxon>
        <taxon>Desulfovibrionaceae</taxon>
        <taxon>Bilophila</taxon>
    </lineage>
</organism>
<dbReference type="GO" id="GO:0003824">
    <property type="term" value="F:catalytic activity"/>
    <property type="evidence" value="ECO:0007669"/>
    <property type="project" value="InterPro"/>
</dbReference>
<dbReference type="GO" id="GO:0051536">
    <property type="term" value="F:iron-sulfur cluster binding"/>
    <property type="evidence" value="ECO:0007669"/>
    <property type="project" value="UniProtKB-KW"/>
</dbReference>
<dbReference type="EMBL" id="DXGI01000397">
    <property type="protein sequence ID" value="HIW79590.1"/>
    <property type="molecule type" value="Genomic_DNA"/>
</dbReference>
<dbReference type="InterPro" id="IPR034474">
    <property type="entry name" value="Methyltransferase_Class_D"/>
</dbReference>
<name>A0A9D1UAT5_9BACT</name>
<evidence type="ECO:0000313" key="7">
    <source>
        <dbReference type="EMBL" id="HIW79590.1"/>
    </source>
</evidence>
<sequence>MNAFRPLPLPTESVCPVCLGRVPAEYAEEGGAVVLRKSCPEHGVFSAPVWRGEPDFRSWVRDKMPSYPRRPFTERERGCPYDCGLCPDHGQHTCTGLIEVTERCHLRCPVCYAGAGTAPHPDPSLERIAFQMDRLHEASGACNIQLSGGEPTVRDDLPSIIRMARERGFGLVQCNTNGLRLGTEAGYAASLKAAGLDSVYLQCDAAEDKAHEILRGRPCLAYKLEAIRACGEAGLGVVLVATVAGGVNVDGLWKLVEMALRLGPHVRGVHFQPLSAFGRCPWRSDAAPRVTLPEIARALAEQSQGMIRWTDFHPPGCENALCSFSAVYRRVGEGLELVEGAPASCDCGGTPSAAEGARKAKAFAVRHWTAPHPSPSDMAEGDDFDRFLASAGIHQRFTLSCMAFQDAMTLDLERVKGCCIHVVNPGGLLIPFCLYNLTSFDGTALYRGRA</sequence>
<dbReference type="CDD" id="cd01335">
    <property type="entry name" value="Radical_SAM"/>
    <property type="match status" value="1"/>
</dbReference>